<comment type="similarity">
    <text evidence="2">Belongs to the major facilitator superfamily.</text>
</comment>
<evidence type="ECO:0000256" key="4">
    <source>
        <dbReference type="ARBA" id="ARBA00022692"/>
    </source>
</evidence>
<evidence type="ECO:0000256" key="1">
    <source>
        <dbReference type="ARBA" id="ARBA00004141"/>
    </source>
</evidence>
<reference evidence="9" key="2">
    <citation type="submission" date="2025-09" db="UniProtKB">
        <authorList>
            <consortium name="Ensembl"/>
        </authorList>
    </citation>
    <scope>IDENTIFICATION</scope>
</reference>
<feature type="transmembrane region" description="Helical" evidence="7">
    <location>
        <begin position="277"/>
        <end position="297"/>
    </location>
</feature>
<dbReference type="PANTHER" id="PTHR23504:SF31">
    <property type="entry name" value="MAJOR FACILITATOR SUPERFAMILY DOMAIN-CONTAINING PROTEIN 10"/>
    <property type="match status" value="1"/>
</dbReference>
<protein>
    <submittedName>
        <fullName evidence="9">Major facilitator superfamily domain containing 10</fullName>
    </submittedName>
</protein>
<keyword evidence="10" id="KW-1185">Reference proteome</keyword>
<dbReference type="GO" id="GO:0022857">
    <property type="term" value="F:transmembrane transporter activity"/>
    <property type="evidence" value="ECO:0007669"/>
    <property type="project" value="InterPro"/>
</dbReference>
<evidence type="ECO:0000259" key="8">
    <source>
        <dbReference type="PROSITE" id="PS50850"/>
    </source>
</evidence>
<feature type="domain" description="Major facilitator superfamily (MFS) profile" evidence="8">
    <location>
        <begin position="94"/>
        <end position="463"/>
    </location>
</feature>
<feature type="transmembrane region" description="Helical" evidence="7">
    <location>
        <begin position="354"/>
        <end position="372"/>
    </location>
</feature>
<evidence type="ECO:0000313" key="9">
    <source>
        <dbReference type="Ensembl" id="ENSEBUP00000011889.1"/>
    </source>
</evidence>
<feature type="transmembrane region" description="Helical" evidence="7">
    <location>
        <begin position="154"/>
        <end position="173"/>
    </location>
</feature>
<dbReference type="InterPro" id="IPR011701">
    <property type="entry name" value="MFS"/>
</dbReference>
<evidence type="ECO:0000256" key="2">
    <source>
        <dbReference type="ARBA" id="ARBA00008335"/>
    </source>
</evidence>
<dbReference type="PROSITE" id="PS50850">
    <property type="entry name" value="MFS"/>
    <property type="match status" value="1"/>
</dbReference>
<dbReference type="OMA" id="NALIRPC"/>
<dbReference type="GO" id="GO:0031526">
    <property type="term" value="C:brush border membrane"/>
    <property type="evidence" value="ECO:0007669"/>
    <property type="project" value="TreeGrafter"/>
</dbReference>
<keyword evidence="5 7" id="KW-1133">Transmembrane helix</keyword>
<dbReference type="InterPro" id="IPR020846">
    <property type="entry name" value="MFS_dom"/>
</dbReference>
<dbReference type="SUPFAM" id="SSF103473">
    <property type="entry name" value="MFS general substrate transporter"/>
    <property type="match status" value="1"/>
</dbReference>
<evidence type="ECO:0000256" key="3">
    <source>
        <dbReference type="ARBA" id="ARBA00022448"/>
    </source>
</evidence>
<dbReference type="Proteomes" id="UP000694388">
    <property type="component" value="Unplaced"/>
</dbReference>
<evidence type="ECO:0000313" key="10">
    <source>
        <dbReference type="Proteomes" id="UP000694388"/>
    </source>
</evidence>
<organism evidence="9 10">
    <name type="scientific">Eptatretus burgeri</name>
    <name type="common">Inshore hagfish</name>
    <dbReference type="NCBI Taxonomy" id="7764"/>
    <lineage>
        <taxon>Eukaryota</taxon>
        <taxon>Metazoa</taxon>
        <taxon>Chordata</taxon>
        <taxon>Craniata</taxon>
        <taxon>Vertebrata</taxon>
        <taxon>Cyclostomata</taxon>
        <taxon>Myxini</taxon>
        <taxon>Myxiniformes</taxon>
        <taxon>Myxinidae</taxon>
        <taxon>Eptatretinae</taxon>
        <taxon>Eptatretus</taxon>
    </lineage>
</organism>
<keyword evidence="6 7" id="KW-0472">Membrane</keyword>
<evidence type="ECO:0000256" key="7">
    <source>
        <dbReference type="SAM" id="Phobius"/>
    </source>
</evidence>
<dbReference type="Ensembl" id="ENSEBUT00000012466.1">
    <property type="protein sequence ID" value="ENSEBUP00000011889.1"/>
    <property type="gene ID" value="ENSEBUG00000007609.1"/>
</dbReference>
<feature type="transmembrane region" description="Helical" evidence="7">
    <location>
        <begin position="248"/>
        <end position="271"/>
    </location>
</feature>
<dbReference type="Gene3D" id="1.20.1250.20">
    <property type="entry name" value="MFS general substrate transporter like domains"/>
    <property type="match status" value="1"/>
</dbReference>
<keyword evidence="3" id="KW-0813">Transport</keyword>
<feature type="transmembrane region" description="Helical" evidence="7">
    <location>
        <begin position="185"/>
        <end position="205"/>
    </location>
</feature>
<dbReference type="PANTHER" id="PTHR23504">
    <property type="entry name" value="MAJOR FACILITATOR SUPERFAMILY DOMAIN-CONTAINING PROTEIN 10"/>
    <property type="match status" value="1"/>
</dbReference>
<dbReference type="AlphaFoldDB" id="A0A8C4QA27"/>
<accession>A0A8C4QA27</accession>
<dbReference type="InterPro" id="IPR036259">
    <property type="entry name" value="MFS_trans_sf"/>
</dbReference>
<proteinExistence type="inferred from homology"/>
<evidence type="ECO:0000256" key="6">
    <source>
        <dbReference type="ARBA" id="ARBA00023136"/>
    </source>
</evidence>
<dbReference type="GeneTree" id="ENSGT00830000128422"/>
<comment type="subcellular location">
    <subcellularLocation>
        <location evidence="1">Membrane</location>
        <topology evidence="1">Multi-pass membrane protein</topology>
    </subcellularLocation>
</comment>
<feature type="transmembrane region" description="Helical" evidence="7">
    <location>
        <begin position="413"/>
        <end position="432"/>
    </location>
</feature>
<keyword evidence="4 7" id="KW-0812">Transmembrane</keyword>
<sequence>MEANELFGAGACTCPYVRTDTCMCHTNNTNNTRTRTAIPPLKEVRSVEQRLDVHQSPFHDRLDGRTVRLGQARAGWGDLGMAEQQQEENRAKYVITAIFVVVLLDLLGFTLILPLLPSLIENYGNEDKSGLYQKLQAGVNWFADGVGVPSTKRYNAVLFGGLLGSLFSLLQFLSNPIMGAASDRYGRRPIMVLCLVGVMASYIIWATAGGFAMFLVSRVLGGFSRCSVSLAAAAIADLTQSAHARGMAMVGAAFSVGFIVGPILGALIGAGAGGGGYAAWLALAFAGAAVVVLILALPETLLPEDRAPSVLVGCKEALYLISPAELFNFTTLERRKEALTQADLHRLRQLGRLYFLYIFIYSGLEFTLAFLTHTRFHYSSMQQGKMLFLVGVAMAAVQGGYVRRVRRHQELKLVQRALLLLIPAFLLVGWATNEPVLYLGLLLYAFGEEISPVDDIDSQHSFS</sequence>
<evidence type="ECO:0000256" key="5">
    <source>
        <dbReference type="ARBA" id="ARBA00022989"/>
    </source>
</evidence>
<reference evidence="9" key="1">
    <citation type="submission" date="2025-08" db="UniProtKB">
        <authorList>
            <consortium name="Ensembl"/>
        </authorList>
    </citation>
    <scope>IDENTIFICATION</scope>
</reference>
<feature type="transmembrane region" description="Helical" evidence="7">
    <location>
        <begin position="93"/>
        <end position="116"/>
    </location>
</feature>
<feature type="transmembrane region" description="Helical" evidence="7">
    <location>
        <begin position="384"/>
        <end position="401"/>
    </location>
</feature>
<name>A0A8C4QA27_EPTBU</name>
<dbReference type="Pfam" id="PF07690">
    <property type="entry name" value="MFS_1"/>
    <property type="match status" value="1"/>
</dbReference>